<proteinExistence type="inferred from homology"/>
<dbReference type="GO" id="GO:0090529">
    <property type="term" value="P:cell septum assembly"/>
    <property type="evidence" value="ECO:0007669"/>
    <property type="project" value="InterPro"/>
</dbReference>
<protein>
    <recommendedName>
        <fullName evidence="1">Cell division protein ZipA</fullName>
    </recommendedName>
</protein>
<evidence type="ECO:0000313" key="6">
    <source>
        <dbReference type="Proteomes" id="UP000315283"/>
    </source>
</evidence>
<evidence type="ECO:0000256" key="3">
    <source>
        <dbReference type="SAM" id="Phobius"/>
    </source>
</evidence>
<comment type="subcellular location">
    <subcellularLocation>
        <location evidence="2">Cell inner membrane</location>
        <topology evidence="2">Single-pass type I membrane protein</topology>
    </subcellularLocation>
</comment>
<evidence type="ECO:0000256" key="1">
    <source>
        <dbReference type="RuleBase" id="RU003612"/>
    </source>
</evidence>
<evidence type="ECO:0000256" key="2">
    <source>
        <dbReference type="RuleBase" id="RU003613"/>
    </source>
</evidence>
<feature type="domain" description="ZipA C-terminal FtsZ-binding" evidence="4">
    <location>
        <begin position="73"/>
        <end position="188"/>
    </location>
</feature>
<keyword evidence="1 5" id="KW-0132">Cell division</keyword>
<keyword evidence="2 3" id="KW-0472">Membrane</keyword>
<dbReference type="Gene3D" id="3.30.1400.10">
    <property type="entry name" value="ZipA, C-terminal FtsZ-binding domain"/>
    <property type="match status" value="1"/>
</dbReference>
<dbReference type="InterPro" id="IPR007449">
    <property type="entry name" value="ZipA_FtsZ-bd_C"/>
</dbReference>
<accession>A0A520N4T3</accession>
<comment type="function">
    <text evidence="1">Essential cell division protein that stabilizes the FtsZ protofilaments by cross-linking them and that serves as a cytoplasmic membrane anchor for the Z ring. Also required for the recruitment to the septal ring of downstream cell division proteins.</text>
</comment>
<dbReference type="GO" id="GO:0005886">
    <property type="term" value="C:plasma membrane"/>
    <property type="evidence" value="ECO:0007669"/>
    <property type="project" value="UniProtKB-SubCell"/>
</dbReference>
<dbReference type="Pfam" id="PF04354">
    <property type="entry name" value="ZipA_C"/>
    <property type="match status" value="1"/>
</dbReference>
<dbReference type="InterPro" id="IPR036765">
    <property type="entry name" value="ZipA_FtsZ-bd_C_sf"/>
</dbReference>
<keyword evidence="2" id="KW-0997">Cell inner membrane</keyword>
<dbReference type="AlphaFoldDB" id="A0A520N4T3"/>
<organism evidence="5 6">
    <name type="scientific">SAR86 cluster bacterium</name>
    <dbReference type="NCBI Taxonomy" id="2030880"/>
    <lineage>
        <taxon>Bacteria</taxon>
        <taxon>Pseudomonadati</taxon>
        <taxon>Pseudomonadota</taxon>
        <taxon>Gammaproteobacteria</taxon>
        <taxon>SAR86 cluster</taxon>
    </lineage>
</organism>
<reference evidence="5 6" key="1">
    <citation type="submission" date="2019-02" db="EMBL/GenBank/DDBJ databases">
        <title>Prokaryotic population dynamics and viral predation in marine succession experiment using metagenomics: the confinement effect.</title>
        <authorList>
            <person name="Haro-Moreno J.M."/>
            <person name="Rodriguez-Valera F."/>
            <person name="Lopez-Perez M."/>
        </authorList>
    </citation>
    <scope>NUCLEOTIDE SEQUENCE [LARGE SCALE GENOMIC DNA]</scope>
    <source>
        <strain evidence="5">MED-G164</strain>
    </source>
</reference>
<evidence type="ECO:0000313" key="5">
    <source>
        <dbReference type="EMBL" id="RZO28494.1"/>
    </source>
</evidence>
<keyword evidence="3" id="KW-1133">Transmembrane helix</keyword>
<gene>
    <name evidence="5" type="ORF">EVA97_02685</name>
</gene>
<dbReference type="SUPFAM" id="SSF64383">
    <property type="entry name" value="Cell-division protein ZipA, C-terminal domain"/>
    <property type="match status" value="1"/>
</dbReference>
<sequence length="204" mass="23248">MGINSEIYLIGLAVLFFLIIVFLFIRKVSNASELKVKIESIPDPLEAIEKDNNLKEEISEDLFESSDNQELACFYLISVDKSMFDIDQIFGFLSNYGAKIKNKYFAFSDSNGTEKFRIINALNPGTFENDTKTFAIVVVADLSVTTDPLITVKKMIEFCIDFSEKFHASLCDEERTPITKQMISHIESKAQDIERINQLKRTES</sequence>
<feature type="transmembrane region" description="Helical" evidence="3">
    <location>
        <begin position="6"/>
        <end position="25"/>
    </location>
</feature>
<dbReference type="Proteomes" id="UP000315283">
    <property type="component" value="Unassembled WGS sequence"/>
</dbReference>
<keyword evidence="2" id="KW-1003">Cell membrane</keyword>
<comment type="similarity">
    <text evidence="1">Belongs to the ZipA family.</text>
</comment>
<comment type="caution">
    <text evidence="5">The sequence shown here is derived from an EMBL/GenBank/DDBJ whole genome shotgun (WGS) entry which is preliminary data.</text>
</comment>
<dbReference type="EMBL" id="SHBJ01000013">
    <property type="protein sequence ID" value="RZO28494.1"/>
    <property type="molecule type" value="Genomic_DNA"/>
</dbReference>
<name>A0A520N4T3_9GAMM</name>
<keyword evidence="1" id="KW-0131">Cell cycle</keyword>
<evidence type="ECO:0000259" key="4">
    <source>
        <dbReference type="Pfam" id="PF04354"/>
    </source>
</evidence>
<keyword evidence="2 3" id="KW-0812">Transmembrane</keyword>